<dbReference type="GO" id="GO:0016020">
    <property type="term" value="C:membrane"/>
    <property type="evidence" value="ECO:0007669"/>
    <property type="project" value="UniProtKB-SubCell"/>
</dbReference>
<organism evidence="17 18">
    <name type="scientific">Hibiscus trionum</name>
    <name type="common">Flower of an hour</name>
    <dbReference type="NCBI Taxonomy" id="183268"/>
    <lineage>
        <taxon>Eukaryota</taxon>
        <taxon>Viridiplantae</taxon>
        <taxon>Streptophyta</taxon>
        <taxon>Embryophyta</taxon>
        <taxon>Tracheophyta</taxon>
        <taxon>Spermatophyta</taxon>
        <taxon>Magnoliopsida</taxon>
        <taxon>eudicotyledons</taxon>
        <taxon>Gunneridae</taxon>
        <taxon>Pentapetalae</taxon>
        <taxon>rosids</taxon>
        <taxon>malvids</taxon>
        <taxon>Malvales</taxon>
        <taxon>Malvaceae</taxon>
        <taxon>Malvoideae</taxon>
        <taxon>Hibiscus</taxon>
    </lineage>
</organism>
<evidence type="ECO:0000256" key="4">
    <source>
        <dbReference type="ARBA" id="ARBA00012483"/>
    </source>
</evidence>
<keyword evidence="6 15" id="KW-0812">Transmembrane</keyword>
<evidence type="ECO:0000256" key="2">
    <source>
        <dbReference type="ARBA" id="ARBA00004167"/>
    </source>
</evidence>
<evidence type="ECO:0000256" key="3">
    <source>
        <dbReference type="ARBA" id="ARBA00004906"/>
    </source>
</evidence>
<evidence type="ECO:0000256" key="6">
    <source>
        <dbReference type="ARBA" id="ARBA00022692"/>
    </source>
</evidence>
<comment type="subcellular location">
    <subcellularLocation>
        <location evidence="2">Membrane</location>
        <topology evidence="2">Single-pass membrane protein</topology>
    </subcellularLocation>
</comment>
<dbReference type="AlphaFoldDB" id="A0A9W7M5M6"/>
<dbReference type="SUPFAM" id="SSF57850">
    <property type="entry name" value="RING/U-box"/>
    <property type="match status" value="1"/>
</dbReference>
<evidence type="ECO:0000313" key="18">
    <source>
        <dbReference type="Proteomes" id="UP001165190"/>
    </source>
</evidence>
<accession>A0A9W7M5M6</accession>
<proteinExistence type="inferred from homology"/>
<comment type="pathway">
    <text evidence="3">Protein modification; protein ubiquitination.</text>
</comment>
<dbReference type="PANTHER" id="PTHR45768">
    <property type="entry name" value="E3 UBIQUITIN-PROTEIN LIGASE RNF13-LIKE"/>
    <property type="match status" value="1"/>
</dbReference>
<evidence type="ECO:0000256" key="11">
    <source>
        <dbReference type="ARBA" id="ARBA00022989"/>
    </source>
</evidence>
<dbReference type="GO" id="GO:0008270">
    <property type="term" value="F:zinc ion binding"/>
    <property type="evidence" value="ECO:0007669"/>
    <property type="project" value="UniProtKB-KW"/>
</dbReference>
<keyword evidence="18" id="KW-1185">Reference proteome</keyword>
<evidence type="ECO:0000256" key="5">
    <source>
        <dbReference type="ARBA" id="ARBA00022679"/>
    </source>
</evidence>
<dbReference type="Proteomes" id="UP001165190">
    <property type="component" value="Unassembled WGS sequence"/>
</dbReference>
<feature type="transmembrane region" description="Helical" evidence="15">
    <location>
        <begin position="43"/>
        <end position="65"/>
    </location>
</feature>
<dbReference type="CDD" id="cd16461">
    <property type="entry name" value="RING-H2_EL5-like"/>
    <property type="match status" value="1"/>
</dbReference>
<evidence type="ECO:0000256" key="8">
    <source>
        <dbReference type="ARBA" id="ARBA00022771"/>
    </source>
</evidence>
<evidence type="ECO:0000256" key="13">
    <source>
        <dbReference type="ARBA" id="ARBA00024209"/>
    </source>
</evidence>
<dbReference type="Pfam" id="PF13639">
    <property type="entry name" value="zf-RING_2"/>
    <property type="match status" value="1"/>
</dbReference>
<dbReference type="PANTHER" id="PTHR45768:SF10">
    <property type="entry name" value="RING-H2 FINGER PROTEIN ATL13-RELATED"/>
    <property type="match status" value="1"/>
</dbReference>
<evidence type="ECO:0000256" key="9">
    <source>
        <dbReference type="ARBA" id="ARBA00022786"/>
    </source>
</evidence>
<keyword evidence="5" id="KW-0808">Transferase</keyword>
<dbReference type="InterPro" id="IPR013083">
    <property type="entry name" value="Znf_RING/FYVE/PHD"/>
</dbReference>
<feature type="domain" description="RING-type" evidence="16">
    <location>
        <begin position="126"/>
        <end position="168"/>
    </location>
</feature>
<protein>
    <recommendedName>
        <fullName evidence="4">RING-type E3 ubiquitin transferase</fullName>
        <ecNumber evidence="4">2.3.2.27</ecNumber>
    </recommendedName>
</protein>
<keyword evidence="9" id="KW-0833">Ubl conjugation pathway</keyword>
<evidence type="ECO:0000256" key="12">
    <source>
        <dbReference type="ARBA" id="ARBA00023136"/>
    </source>
</evidence>
<evidence type="ECO:0000256" key="1">
    <source>
        <dbReference type="ARBA" id="ARBA00000900"/>
    </source>
</evidence>
<dbReference type="OrthoDB" id="8062037at2759"/>
<evidence type="ECO:0000313" key="17">
    <source>
        <dbReference type="EMBL" id="GMI88639.1"/>
    </source>
</evidence>
<keyword evidence="8 14" id="KW-0863">Zinc-finger</keyword>
<dbReference type="InterPro" id="IPR001841">
    <property type="entry name" value="Znf_RING"/>
</dbReference>
<dbReference type="EC" id="2.3.2.27" evidence="4"/>
<sequence length="463" mass="51679">MDWVFHQRNLVQYLSPTEHPLLPPPQSLPSNSDSTGFNKVSPIALLIIIIIAFVFFLSGLIHLAVRFLRRSRSIREPQDSDNVTALQGQLQQLFHLHDAGVDQSLIDTLPVFYYKSIIGVNNPFDCAVCLCEFEPRDKLRLLPNCSHAFHMECIDTWLLSHSTCPLCRATLLPDFSPINTSSVSQPPLVYVLESGTGIHSSRQTEIVTDRERESVLGRSGSVLRSDSNLGLSGDTESCEILENDEANQQVAMVDSGEKVVPVKLGKLRNVDGVEGCSSTNINNNVGSRRCFSMGSFEYVMDESSFLQVPIRTPLKKPLRKKAYLPLTPGHRPAMSECDCESRRGFNGFETTTTSIDDNGKSIGKTSNESFSISKIWLRGKTDKQSFSVDSSRRAFSFRCPQHENRLKVKNGEGELGFDEENQRCHSLVSEAKTPSFARKTLAWLAGRQNKVVHSSFTPEHVEL</sequence>
<name>A0A9W7M5M6_HIBTR</name>
<dbReference type="Gene3D" id="3.30.40.10">
    <property type="entry name" value="Zinc/RING finger domain, C3HC4 (zinc finger)"/>
    <property type="match status" value="1"/>
</dbReference>
<keyword evidence="11 15" id="KW-1133">Transmembrane helix</keyword>
<dbReference type="GO" id="GO:0061630">
    <property type="term" value="F:ubiquitin protein ligase activity"/>
    <property type="evidence" value="ECO:0007669"/>
    <property type="project" value="UniProtKB-EC"/>
</dbReference>
<gene>
    <name evidence="17" type="ORF">HRI_002533200</name>
</gene>
<keyword evidence="12 15" id="KW-0472">Membrane</keyword>
<comment type="caution">
    <text evidence="17">The sequence shown here is derived from an EMBL/GenBank/DDBJ whole genome shotgun (WGS) entry which is preliminary data.</text>
</comment>
<evidence type="ECO:0000256" key="14">
    <source>
        <dbReference type="PROSITE-ProRule" id="PRU00175"/>
    </source>
</evidence>
<reference evidence="17" key="1">
    <citation type="submission" date="2023-05" db="EMBL/GenBank/DDBJ databases">
        <title>Genome and transcriptome analyses reveal genes involved in the formation of fine ridges on petal epidermal cells in Hibiscus trionum.</title>
        <authorList>
            <person name="Koshimizu S."/>
            <person name="Masuda S."/>
            <person name="Ishii T."/>
            <person name="Shirasu K."/>
            <person name="Hoshino A."/>
            <person name="Arita M."/>
        </authorList>
    </citation>
    <scope>NUCLEOTIDE SEQUENCE</scope>
    <source>
        <strain evidence="17">Hamamatsu line</strain>
    </source>
</reference>
<evidence type="ECO:0000256" key="15">
    <source>
        <dbReference type="SAM" id="Phobius"/>
    </source>
</evidence>
<comment type="catalytic activity">
    <reaction evidence="1">
        <text>S-ubiquitinyl-[E2 ubiquitin-conjugating enzyme]-L-cysteine + [acceptor protein]-L-lysine = [E2 ubiquitin-conjugating enzyme]-L-cysteine + N(6)-ubiquitinyl-[acceptor protein]-L-lysine.</text>
        <dbReference type="EC" id="2.3.2.27"/>
    </reaction>
</comment>
<keyword evidence="10" id="KW-0862">Zinc</keyword>
<dbReference type="SMART" id="SM00184">
    <property type="entry name" value="RING"/>
    <property type="match status" value="1"/>
</dbReference>
<evidence type="ECO:0000256" key="10">
    <source>
        <dbReference type="ARBA" id="ARBA00022833"/>
    </source>
</evidence>
<dbReference type="EMBL" id="BSYR01000022">
    <property type="protein sequence ID" value="GMI88639.1"/>
    <property type="molecule type" value="Genomic_DNA"/>
</dbReference>
<keyword evidence="7" id="KW-0479">Metal-binding</keyword>
<evidence type="ECO:0000256" key="7">
    <source>
        <dbReference type="ARBA" id="ARBA00022723"/>
    </source>
</evidence>
<comment type="similarity">
    <text evidence="13">Belongs to the RING-type zinc finger family. ATL subfamily.</text>
</comment>
<dbReference type="PROSITE" id="PS50089">
    <property type="entry name" value="ZF_RING_2"/>
    <property type="match status" value="1"/>
</dbReference>
<dbReference type="FunFam" id="3.30.40.10:FF:000231">
    <property type="entry name" value="RING-H2 finger protein ATL46"/>
    <property type="match status" value="1"/>
</dbReference>
<evidence type="ECO:0000259" key="16">
    <source>
        <dbReference type="PROSITE" id="PS50089"/>
    </source>
</evidence>